<dbReference type="EC" id="2.4.-.-" evidence="2"/>
<evidence type="ECO:0000313" key="3">
    <source>
        <dbReference type="Proteomes" id="UP000667802"/>
    </source>
</evidence>
<sequence>MPLVSVVIPAFNAEKTIRQTIESAVNQTLTDIEIIVINDGSTDSTAKVIEIVTDSRLQVFSYPNEGVAVSRNRGISKAVGEFISFLDADDLWTPNKLESQVNALREHPEATVAYSWVNFIDTDGDFLYPGYRFTLTGDVYSKLFVQNFLDNGSNILVRTEALQTVGGFEQSVSPAEDWDIALRLAARYQFVVVPEAQILYRLSANTLSSNLYRQETVTLKVIERALDNNEKGKSVQHLKKYSLGKIYKYLSVKAVQAPVEKQKSWVNARFLWCSVRNDPSILKERKFMIIMVFKAMFPRLYNNFRKIKAFIT</sequence>
<organism evidence="2 3">
    <name type="scientific">Aetokthonos hydrillicola Thurmond2011</name>
    <dbReference type="NCBI Taxonomy" id="2712845"/>
    <lineage>
        <taxon>Bacteria</taxon>
        <taxon>Bacillati</taxon>
        <taxon>Cyanobacteriota</taxon>
        <taxon>Cyanophyceae</taxon>
        <taxon>Nostocales</taxon>
        <taxon>Hapalosiphonaceae</taxon>
        <taxon>Aetokthonos</taxon>
    </lineage>
</organism>
<dbReference type="SUPFAM" id="SSF53448">
    <property type="entry name" value="Nucleotide-diphospho-sugar transferases"/>
    <property type="match status" value="1"/>
</dbReference>
<keyword evidence="2" id="KW-0328">Glycosyltransferase</keyword>
<name>A0AAP5I5J9_9CYAN</name>
<dbReference type="CDD" id="cd00761">
    <property type="entry name" value="Glyco_tranf_GTA_type"/>
    <property type="match status" value="1"/>
</dbReference>
<dbReference type="PANTHER" id="PTHR22916">
    <property type="entry name" value="GLYCOSYLTRANSFERASE"/>
    <property type="match status" value="1"/>
</dbReference>
<dbReference type="Gene3D" id="3.90.550.10">
    <property type="entry name" value="Spore Coat Polysaccharide Biosynthesis Protein SpsA, Chain A"/>
    <property type="match status" value="1"/>
</dbReference>
<dbReference type="GO" id="GO:0016757">
    <property type="term" value="F:glycosyltransferase activity"/>
    <property type="evidence" value="ECO:0007669"/>
    <property type="project" value="UniProtKB-KW"/>
</dbReference>
<keyword evidence="2" id="KW-0808">Transferase</keyword>
<dbReference type="InterPro" id="IPR019290">
    <property type="entry name" value="GlycosylTrfase-like_prok"/>
</dbReference>
<accession>A0AAP5I5J9</accession>
<dbReference type="RefSeq" id="WP_208338756.1">
    <property type="nucleotide sequence ID" value="NZ_CAWQFN010000191.1"/>
</dbReference>
<evidence type="ECO:0000259" key="1">
    <source>
        <dbReference type="Pfam" id="PF10111"/>
    </source>
</evidence>
<keyword evidence="3" id="KW-1185">Reference proteome</keyword>
<dbReference type="Proteomes" id="UP000667802">
    <property type="component" value="Unassembled WGS sequence"/>
</dbReference>
<evidence type="ECO:0000313" key="2">
    <source>
        <dbReference type="EMBL" id="MDR9895186.1"/>
    </source>
</evidence>
<dbReference type="EMBL" id="JAALHA020000004">
    <property type="protein sequence ID" value="MDR9895186.1"/>
    <property type="molecule type" value="Genomic_DNA"/>
</dbReference>
<gene>
    <name evidence="2" type="ORF">G7B40_011490</name>
</gene>
<comment type="caution">
    <text evidence="2">The sequence shown here is derived from an EMBL/GenBank/DDBJ whole genome shotgun (WGS) entry which is preliminary data.</text>
</comment>
<protein>
    <submittedName>
        <fullName evidence="2">Glycosyltransferase</fullName>
        <ecNumber evidence="2">2.4.-.-</ecNumber>
    </submittedName>
</protein>
<reference evidence="3" key="1">
    <citation type="journal article" date="2021" name="Science">
        <title>Hunting the eagle killer: A cyanobacterial neurotoxin causes vacuolar myelinopathy.</title>
        <authorList>
            <person name="Breinlinger S."/>
            <person name="Phillips T.J."/>
            <person name="Haram B.N."/>
            <person name="Mares J."/>
            <person name="Martinez Yerena J.A."/>
            <person name="Hrouzek P."/>
            <person name="Sobotka R."/>
            <person name="Henderson W.M."/>
            <person name="Schmieder P."/>
            <person name="Williams S.M."/>
            <person name="Lauderdale J.D."/>
            <person name="Wilde H.D."/>
            <person name="Gerrin W."/>
            <person name="Kust A."/>
            <person name="Washington J.W."/>
            <person name="Wagner C."/>
            <person name="Geier B."/>
            <person name="Liebeke M."/>
            <person name="Enke H."/>
            <person name="Niedermeyer T.H.J."/>
            <person name="Wilde S.B."/>
        </authorList>
    </citation>
    <scope>NUCLEOTIDE SEQUENCE [LARGE SCALE GENOMIC DNA]</scope>
    <source>
        <strain evidence="3">Thurmond2011</strain>
    </source>
</reference>
<dbReference type="AlphaFoldDB" id="A0AAP5I5J9"/>
<dbReference type="Pfam" id="PF10111">
    <property type="entry name" value="Glyco_tranf_2_2"/>
    <property type="match status" value="1"/>
</dbReference>
<proteinExistence type="predicted"/>
<dbReference type="InterPro" id="IPR029044">
    <property type="entry name" value="Nucleotide-diphossugar_trans"/>
</dbReference>
<feature type="domain" description="Glycosyltransferase 2-like prokaryotic type" evidence="1">
    <location>
        <begin position="5"/>
        <end position="253"/>
    </location>
</feature>
<dbReference type="PANTHER" id="PTHR22916:SF3">
    <property type="entry name" value="UDP-GLCNAC:BETAGAL BETA-1,3-N-ACETYLGLUCOSAMINYLTRANSFERASE-LIKE PROTEIN 1"/>
    <property type="match status" value="1"/>
</dbReference>